<feature type="region of interest" description="Disordered" evidence="4">
    <location>
        <begin position="1"/>
        <end position="21"/>
    </location>
</feature>
<dbReference type="Gene3D" id="3.40.630.30">
    <property type="match status" value="1"/>
</dbReference>
<organism evidence="6 7">
    <name type="scientific">Clohesyomyces aquaticus</name>
    <dbReference type="NCBI Taxonomy" id="1231657"/>
    <lineage>
        <taxon>Eukaryota</taxon>
        <taxon>Fungi</taxon>
        <taxon>Dikarya</taxon>
        <taxon>Ascomycota</taxon>
        <taxon>Pezizomycotina</taxon>
        <taxon>Dothideomycetes</taxon>
        <taxon>Pleosporomycetidae</taxon>
        <taxon>Pleosporales</taxon>
        <taxon>Lindgomycetaceae</taxon>
        <taxon>Clohesyomyces</taxon>
    </lineage>
</organism>
<dbReference type="InterPro" id="IPR051531">
    <property type="entry name" value="N-acetyltransferase"/>
</dbReference>
<dbReference type="GO" id="GO:0016747">
    <property type="term" value="F:acyltransferase activity, transferring groups other than amino-acyl groups"/>
    <property type="evidence" value="ECO:0007669"/>
    <property type="project" value="InterPro"/>
</dbReference>
<reference evidence="6 7" key="1">
    <citation type="submission" date="2016-07" db="EMBL/GenBank/DDBJ databases">
        <title>Pervasive Adenine N6-methylation of Active Genes in Fungi.</title>
        <authorList>
            <consortium name="DOE Joint Genome Institute"/>
            <person name="Mondo S.J."/>
            <person name="Dannebaum R.O."/>
            <person name="Kuo R.C."/>
            <person name="Labutti K."/>
            <person name="Haridas S."/>
            <person name="Kuo A."/>
            <person name="Salamov A."/>
            <person name="Ahrendt S.R."/>
            <person name="Lipzen A."/>
            <person name="Sullivan W."/>
            <person name="Andreopoulos W.B."/>
            <person name="Clum A."/>
            <person name="Lindquist E."/>
            <person name="Daum C."/>
            <person name="Ramamoorthy G.K."/>
            <person name="Gryganskyi A."/>
            <person name="Culley D."/>
            <person name="Magnuson J.K."/>
            <person name="James T.Y."/>
            <person name="O'Malley M.A."/>
            <person name="Stajich J.E."/>
            <person name="Spatafora J.W."/>
            <person name="Visel A."/>
            <person name="Grigoriev I.V."/>
        </authorList>
    </citation>
    <scope>NUCLEOTIDE SEQUENCE [LARGE SCALE GENOMIC DNA]</scope>
    <source>
        <strain evidence="6 7">CBS 115471</strain>
    </source>
</reference>
<evidence type="ECO:0000313" key="6">
    <source>
        <dbReference type="EMBL" id="ORY15856.1"/>
    </source>
</evidence>
<evidence type="ECO:0000256" key="1">
    <source>
        <dbReference type="ARBA" id="ARBA00022679"/>
    </source>
</evidence>
<name>A0A1Y2A049_9PLEO</name>
<dbReference type="PANTHER" id="PTHR43792">
    <property type="entry name" value="GNAT FAMILY, PUTATIVE (AFU_ORTHOLOGUE AFUA_3G00765)-RELATED-RELATED"/>
    <property type="match status" value="1"/>
</dbReference>
<sequence>MHTTQASLLETPLSASSPFPPQTITTTTRLLIRLMHPADAPAMYKHASPPIIGKHMSLAFPSPYTLQSAETWISQNLTPPFNHFAVCLISSPSALIGGIGIKPGSDVHTHTAEIGYWLGQEYWGKGIVAEALQALTDWVFEVRGYQYRRLQACVYDQNTASIRCLEKCGYQFEGRLRGHVEKDGQVMDLMIYGMTKGDWEDLRREKENKAGGGRE</sequence>
<dbReference type="SUPFAM" id="SSF55729">
    <property type="entry name" value="Acyl-CoA N-acyltransferases (Nat)"/>
    <property type="match status" value="1"/>
</dbReference>
<keyword evidence="7" id="KW-1185">Reference proteome</keyword>
<dbReference type="OrthoDB" id="630895at2759"/>
<dbReference type="InterPro" id="IPR000182">
    <property type="entry name" value="GNAT_dom"/>
</dbReference>
<dbReference type="PANTHER" id="PTHR43792:SF8">
    <property type="entry name" value="[RIBOSOMAL PROTEIN US5]-ALANINE N-ACETYLTRANSFERASE"/>
    <property type="match status" value="1"/>
</dbReference>
<keyword evidence="1 6" id="KW-0808">Transferase</keyword>
<feature type="compositionally biased region" description="Polar residues" evidence="4">
    <location>
        <begin position="1"/>
        <end position="17"/>
    </location>
</feature>
<protein>
    <submittedName>
        <fullName evidence="6">Acyl-CoA N-acyltransferase</fullName>
    </submittedName>
</protein>
<evidence type="ECO:0000256" key="3">
    <source>
        <dbReference type="ARBA" id="ARBA00038502"/>
    </source>
</evidence>
<comment type="similarity">
    <text evidence="3">Belongs to the acetyltransferase family. RimJ subfamily.</text>
</comment>
<dbReference type="Proteomes" id="UP000193144">
    <property type="component" value="Unassembled WGS sequence"/>
</dbReference>
<evidence type="ECO:0000256" key="4">
    <source>
        <dbReference type="SAM" id="MobiDB-lite"/>
    </source>
</evidence>
<dbReference type="EMBL" id="MCFA01000022">
    <property type="protein sequence ID" value="ORY15856.1"/>
    <property type="molecule type" value="Genomic_DNA"/>
</dbReference>
<evidence type="ECO:0000256" key="2">
    <source>
        <dbReference type="ARBA" id="ARBA00023315"/>
    </source>
</evidence>
<dbReference type="Pfam" id="PF13302">
    <property type="entry name" value="Acetyltransf_3"/>
    <property type="match status" value="1"/>
</dbReference>
<proteinExistence type="inferred from homology"/>
<dbReference type="AlphaFoldDB" id="A0A1Y2A049"/>
<dbReference type="InterPro" id="IPR016181">
    <property type="entry name" value="Acyl_CoA_acyltransferase"/>
</dbReference>
<accession>A0A1Y2A049</accession>
<gene>
    <name evidence="6" type="ORF">BCR34DRAFT_477151</name>
</gene>
<feature type="domain" description="N-acetyltransferase" evidence="5">
    <location>
        <begin position="30"/>
        <end position="192"/>
    </location>
</feature>
<comment type="caution">
    <text evidence="6">The sequence shown here is derived from an EMBL/GenBank/DDBJ whole genome shotgun (WGS) entry which is preliminary data.</text>
</comment>
<dbReference type="STRING" id="1231657.A0A1Y2A049"/>
<evidence type="ECO:0000313" key="7">
    <source>
        <dbReference type="Proteomes" id="UP000193144"/>
    </source>
</evidence>
<dbReference type="PROSITE" id="PS51186">
    <property type="entry name" value="GNAT"/>
    <property type="match status" value="1"/>
</dbReference>
<keyword evidence="2 6" id="KW-0012">Acyltransferase</keyword>
<evidence type="ECO:0000259" key="5">
    <source>
        <dbReference type="PROSITE" id="PS51186"/>
    </source>
</evidence>